<evidence type="ECO:0000313" key="2">
    <source>
        <dbReference type="EMBL" id="MBA8954498.1"/>
    </source>
</evidence>
<dbReference type="GO" id="GO:0046503">
    <property type="term" value="P:glycerolipid catabolic process"/>
    <property type="evidence" value="ECO:0007669"/>
    <property type="project" value="TreeGrafter"/>
</dbReference>
<organism evidence="2 3">
    <name type="scientific">Actinomadura namibiensis</name>
    <dbReference type="NCBI Taxonomy" id="182080"/>
    <lineage>
        <taxon>Bacteria</taxon>
        <taxon>Bacillati</taxon>
        <taxon>Actinomycetota</taxon>
        <taxon>Actinomycetes</taxon>
        <taxon>Streptosporangiales</taxon>
        <taxon>Thermomonosporaceae</taxon>
        <taxon>Actinomadura</taxon>
    </lineage>
</organism>
<dbReference type="EMBL" id="JACJIA010000009">
    <property type="protein sequence ID" value="MBA8954498.1"/>
    <property type="molecule type" value="Genomic_DNA"/>
</dbReference>
<name>A0A7W3LUE2_ACTNM</name>
<dbReference type="Pfam" id="PF00561">
    <property type="entry name" value="Abhydrolase_1"/>
    <property type="match status" value="1"/>
</dbReference>
<feature type="domain" description="AB hydrolase-1" evidence="1">
    <location>
        <begin position="33"/>
        <end position="281"/>
    </location>
</feature>
<dbReference type="PANTHER" id="PTHR43433:SF5">
    <property type="entry name" value="AB HYDROLASE-1 DOMAIN-CONTAINING PROTEIN"/>
    <property type="match status" value="1"/>
</dbReference>
<sequence length="304" mass="32259">MDTTTPWTPVRWAGNGPVRLAYDRFTEGADGEPLLLVIGLGVSRRWWPDGLCRALAARGFAVARYDQRDAGESTHLPRESAGGPIGALLRRREQPYTAEDMTDDAVAVLDALGWGSAHLFGASLGGAVAQRTAVRHPGRVRTLTSVSAVPGDAAGLAALRYVRLRTLVRLARVKHPDTPEGDVAAGVEVARILASPGRPFDEAAARELITGLADPGVRDTTAQGGQIGARWRGPAIDTIAVPTLVLHGADDPLIKPSAGRRVAARVPGARLALLPGMGHDLPEDVWDDIAARVRHLADQRRTPA</sequence>
<protein>
    <submittedName>
        <fullName evidence="2">Pimeloyl-ACP methyl ester carboxylesterase</fullName>
    </submittedName>
</protein>
<evidence type="ECO:0000313" key="3">
    <source>
        <dbReference type="Proteomes" id="UP000572680"/>
    </source>
</evidence>
<dbReference type="GO" id="GO:0004806">
    <property type="term" value="F:triacylglycerol lipase activity"/>
    <property type="evidence" value="ECO:0007669"/>
    <property type="project" value="TreeGrafter"/>
</dbReference>
<dbReference type="InterPro" id="IPR029058">
    <property type="entry name" value="AB_hydrolase_fold"/>
</dbReference>
<accession>A0A7W3LUE2</accession>
<reference evidence="2 3" key="1">
    <citation type="submission" date="2020-08" db="EMBL/GenBank/DDBJ databases">
        <title>Genomic Encyclopedia of Type Strains, Phase IV (KMG-IV): sequencing the most valuable type-strain genomes for metagenomic binning, comparative biology and taxonomic classification.</title>
        <authorList>
            <person name="Goeker M."/>
        </authorList>
    </citation>
    <scope>NUCLEOTIDE SEQUENCE [LARGE SCALE GENOMIC DNA]</scope>
    <source>
        <strain evidence="2 3">DSM 44197</strain>
    </source>
</reference>
<gene>
    <name evidence="2" type="ORF">HNR61_006155</name>
</gene>
<keyword evidence="3" id="KW-1185">Reference proteome</keyword>
<dbReference type="RefSeq" id="WP_182846567.1">
    <property type="nucleotide sequence ID" value="NZ_BAAALP010000021.1"/>
</dbReference>
<dbReference type="SUPFAM" id="SSF53474">
    <property type="entry name" value="alpha/beta-Hydrolases"/>
    <property type="match status" value="1"/>
</dbReference>
<comment type="caution">
    <text evidence="2">The sequence shown here is derived from an EMBL/GenBank/DDBJ whole genome shotgun (WGS) entry which is preliminary data.</text>
</comment>
<dbReference type="Gene3D" id="3.40.50.1820">
    <property type="entry name" value="alpha/beta hydrolase"/>
    <property type="match status" value="1"/>
</dbReference>
<evidence type="ECO:0000259" key="1">
    <source>
        <dbReference type="Pfam" id="PF00561"/>
    </source>
</evidence>
<dbReference type="Proteomes" id="UP000572680">
    <property type="component" value="Unassembled WGS sequence"/>
</dbReference>
<proteinExistence type="predicted"/>
<dbReference type="InterPro" id="IPR050471">
    <property type="entry name" value="AB_hydrolase"/>
</dbReference>
<dbReference type="AlphaFoldDB" id="A0A7W3LUE2"/>
<dbReference type="InterPro" id="IPR000073">
    <property type="entry name" value="AB_hydrolase_1"/>
</dbReference>
<dbReference type="PANTHER" id="PTHR43433">
    <property type="entry name" value="HYDROLASE, ALPHA/BETA FOLD FAMILY PROTEIN"/>
    <property type="match status" value="1"/>
</dbReference>